<feature type="domain" description="Glycosyl transferase family 1" evidence="1">
    <location>
        <begin position="191"/>
        <end position="355"/>
    </location>
</feature>
<dbReference type="EMBL" id="JACNYL010000006">
    <property type="protein sequence ID" value="MBD1423769.1"/>
    <property type="molecule type" value="Genomic_DNA"/>
</dbReference>
<dbReference type="InterPro" id="IPR001296">
    <property type="entry name" value="Glyco_trans_1"/>
</dbReference>
<sequence length="381" mass="42540">MKILIAISDSFCANFIKGQGKYLASQGHEVIVVSGPGIEIDRLEDSEPVKVIKIPFAREISPFSDLRDLIRVIKLVKREKPDIINAGNPKTGFLFSLAHIFFWRTPLIFTLRGIRSDTLSGLKKGIVRLTEKVTCALANKVIAISPSLKAHAEQIGIVSKQKCVVLSKGSSNGINITHYSVSEEIYKKSKELEHEYNIPPGAFKLIFVGRVTRDKGMIELLEAFKFCLAFNANIRLIIAGPIERQDPIPEEYYSLIEEHPNIHYLGKQIDVRPVYMLGDVLILYSYREGFGNVAIEASSMGLPTIVADIPGLRDTTEDGITGLRVAPKDATKLSEAILTLYENRDLAKVYGKNGQLRVAEYFANEIVWSKQLELYVTLCRS</sequence>
<dbReference type="Gene3D" id="3.40.50.2000">
    <property type="entry name" value="Glycogen Phosphorylase B"/>
    <property type="match status" value="2"/>
</dbReference>
<dbReference type="PANTHER" id="PTHR12526">
    <property type="entry name" value="GLYCOSYLTRANSFERASE"/>
    <property type="match status" value="1"/>
</dbReference>
<dbReference type="Proteomes" id="UP000651112">
    <property type="component" value="Unassembled WGS sequence"/>
</dbReference>
<protein>
    <submittedName>
        <fullName evidence="3">Glycosyltransferase family 4 protein</fullName>
    </submittedName>
</protein>
<proteinExistence type="predicted"/>
<accession>A0ABR7XXI4</accession>
<feature type="domain" description="Glycosyltransferase subfamily 4-like N-terminal" evidence="2">
    <location>
        <begin position="18"/>
        <end position="167"/>
    </location>
</feature>
<name>A0ABR7XXI4_9SPHI</name>
<gene>
    <name evidence="3" type="ORF">H8B21_19580</name>
</gene>
<dbReference type="InterPro" id="IPR028098">
    <property type="entry name" value="Glyco_trans_4-like_N"/>
</dbReference>
<comment type="caution">
    <text evidence="3">The sequence shown here is derived from an EMBL/GenBank/DDBJ whole genome shotgun (WGS) entry which is preliminary data.</text>
</comment>
<reference evidence="3 4" key="1">
    <citation type="submission" date="2020-08" db="EMBL/GenBank/DDBJ databases">
        <title>Sphingobacterium sp. DN00404 isolated from aquaculture water.</title>
        <authorList>
            <person name="Zhang M."/>
        </authorList>
    </citation>
    <scope>NUCLEOTIDE SEQUENCE [LARGE SCALE GENOMIC DNA]</scope>
    <source>
        <strain evidence="3 4">KCTC 42746</strain>
    </source>
</reference>
<keyword evidence="4" id="KW-1185">Reference proteome</keyword>
<organism evidence="3 4">
    <name type="scientific">Sphingobacterium chuzhouense</name>
    <dbReference type="NCBI Taxonomy" id="1742264"/>
    <lineage>
        <taxon>Bacteria</taxon>
        <taxon>Pseudomonadati</taxon>
        <taxon>Bacteroidota</taxon>
        <taxon>Sphingobacteriia</taxon>
        <taxon>Sphingobacteriales</taxon>
        <taxon>Sphingobacteriaceae</taxon>
        <taxon>Sphingobacterium</taxon>
    </lineage>
</organism>
<evidence type="ECO:0000259" key="2">
    <source>
        <dbReference type="Pfam" id="PF13579"/>
    </source>
</evidence>
<evidence type="ECO:0000313" key="3">
    <source>
        <dbReference type="EMBL" id="MBD1423769.1"/>
    </source>
</evidence>
<dbReference type="PANTHER" id="PTHR12526:SF630">
    <property type="entry name" value="GLYCOSYLTRANSFERASE"/>
    <property type="match status" value="1"/>
</dbReference>
<dbReference type="Pfam" id="PF13579">
    <property type="entry name" value="Glyco_trans_4_4"/>
    <property type="match status" value="1"/>
</dbReference>
<evidence type="ECO:0000313" key="4">
    <source>
        <dbReference type="Proteomes" id="UP000651112"/>
    </source>
</evidence>
<dbReference type="RefSeq" id="WP_190315543.1">
    <property type="nucleotide sequence ID" value="NZ_JACNYL010000006.1"/>
</dbReference>
<dbReference type="Pfam" id="PF00534">
    <property type="entry name" value="Glycos_transf_1"/>
    <property type="match status" value="1"/>
</dbReference>
<dbReference type="SUPFAM" id="SSF53756">
    <property type="entry name" value="UDP-Glycosyltransferase/glycogen phosphorylase"/>
    <property type="match status" value="1"/>
</dbReference>
<dbReference type="CDD" id="cd03808">
    <property type="entry name" value="GT4_CapM-like"/>
    <property type="match status" value="1"/>
</dbReference>
<evidence type="ECO:0000259" key="1">
    <source>
        <dbReference type="Pfam" id="PF00534"/>
    </source>
</evidence>